<evidence type="ECO:0000313" key="2">
    <source>
        <dbReference type="Proteomes" id="UP000012073"/>
    </source>
</evidence>
<reference evidence="2" key="1">
    <citation type="journal article" date="2013" name="Proc. Natl. Acad. Sci. U.S.A.">
        <title>Genome structure and metabolic features in the red seaweed Chondrus crispus shed light on evolution of the Archaeplastida.</title>
        <authorList>
            <person name="Collen J."/>
            <person name="Porcel B."/>
            <person name="Carre W."/>
            <person name="Ball S.G."/>
            <person name="Chaparro C."/>
            <person name="Tonon T."/>
            <person name="Barbeyron T."/>
            <person name="Michel G."/>
            <person name="Noel B."/>
            <person name="Valentin K."/>
            <person name="Elias M."/>
            <person name="Artiguenave F."/>
            <person name="Arun A."/>
            <person name="Aury J.M."/>
            <person name="Barbosa-Neto J.F."/>
            <person name="Bothwell J.H."/>
            <person name="Bouget F.Y."/>
            <person name="Brillet L."/>
            <person name="Cabello-Hurtado F."/>
            <person name="Capella-Gutierrez S."/>
            <person name="Charrier B."/>
            <person name="Cladiere L."/>
            <person name="Cock J.M."/>
            <person name="Coelho S.M."/>
            <person name="Colleoni C."/>
            <person name="Czjzek M."/>
            <person name="Da Silva C."/>
            <person name="Delage L."/>
            <person name="Denoeud F."/>
            <person name="Deschamps P."/>
            <person name="Dittami S.M."/>
            <person name="Gabaldon T."/>
            <person name="Gachon C.M."/>
            <person name="Groisillier A."/>
            <person name="Herve C."/>
            <person name="Jabbari K."/>
            <person name="Katinka M."/>
            <person name="Kloareg B."/>
            <person name="Kowalczyk N."/>
            <person name="Labadie K."/>
            <person name="Leblanc C."/>
            <person name="Lopez P.J."/>
            <person name="McLachlan D.H."/>
            <person name="Meslet-Cladiere L."/>
            <person name="Moustafa A."/>
            <person name="Nehr Z."/>
            <person name="Nyvall Collen P."/>
            <person name="Panaud O."/>
            <person name="Partensky F."/>
            <person name="Poulain J."/>
            <person name="Rensing S.A."/>
            <person name="Rousvoal S."/>
            <person name="Samson G."/>
            <person name="Symeonidi A."/>
            <person name="Weissenbach J."/>
            <person name="Zambounis A."/>
            <person name="Wincker P."/>
            <person name="Boyen C."/>
        </authorList>
    </citation>
    <scope>NUCLEOTIDE SEQUENCE [LARGE SCALE GENOMIC DNA]</scope>
    <source>
        <strain evidence="2">cv. Stackhouse</strain>
    </source>
</reference>
<organism evidence="1 2">
    <name type="scientific">Chondrus crispus</name>
    <name type="common">Carrageen Irish moss</name>
    <name type="synonym">Polymorpha crispa</name>
    <dbReference type="NCBI Taxonomy" id="2769"/>
    <lineage>
        <taxon>Eukaryota</taxon>
        <taxon>Rhodophyta</taxon>
        <taxon>Florideophyceae</taxon>
        <taxon>Rhodymeniophycidae</taxon>
        <taxon>Gigartinales</taxon>
        <taxon>Gigartinaceae</taxon>
        <taxon>Chondrus</taxon>
    </lineage>
</organism>
<dbReference type="AlphaFoldDB" id="R7QA00"/>
<evidence type="ECO:0000313" key="1">
    <source>
        <dbReference type="EMBL" id="CDF34236.1"/>
    </source>
</evidence>
<dbReference type="KEGG" id="ccp:CHC_T00002936001"/>
<protein>
    <submittedName>
        <fullName evidence="1">Uncharacterized protein</fullName>
    </submittedName>
</protein>
<dbReference type="GeneID" id="17321766"/>
<proteinExistence type="predicted"/>
<sequence>MVQDHLDDLYSLGGAGRLRLLNVGLQQQNKSVINLPLARQGVDGGAHGGGISRGQDGLDGVHGGGHAVIHGG</sequence>
<dbReference type="EMBL" id="HG001679">
    <property type="protein sequence ID" value="CDF34236.1"/>
    <property type="molecule type" value="Genomic_DNA"/>
</dbReference>
<dbReference type="Gramene" id="CDF34236">
    <property type="protein sequence ID" value="CDF34236"/>
    <property type="gene ID" value="CHC_T00002936001"/>
</dbReference>
<keyword evidence="2" id="KW-1185">Reference proteome</keyword>
<name>R7QA00_CHOCR</name>
<dbReference type="Proteomes" id="UP000012073">
    <property type="component" value="Unassembled WGS sequence"/>
</dbReference>
<accession>R7QA00</accession>
<gene>
    <name evidence="1" type="ORF">CHC_T00002936001</name>
</gene>
<dbReference type="RefSeq" id="XP_005714055.1">
    <property type="nucleotide sequence ID" value="XM_005713998.1"/>
</dbReference>